<dbReference type="EMBL" id="BPVZ01000006">
    <property type="protein sequence ID" value="GKU93224.1"/>
    <property type="molecule type" value="Genomic_DNA"/>
</dbReference>
<dbReference type="AlphaFoldDB" id="A0AAV5I6B3"/>
<feature type="compositionally biased region" description="Basic and acidic residues" evidence="1">
    <location>
        <begin position="1"/>
        <end position="12"/>
    </location>
</feature>
<accession>A0AAV5I6B3</accession>
<name>A0AAV5I6B3_9ROSI</name>
<gene>
    <name evidence="2" type="ORF">SLEP1_g6832</name>
</gene>
<sequence length="36" mass="3575">MAVASKRAEARDWSAGSVQQQGALRGAGSGSSKLGV</sequence>
<organism evidence="2 3">
    <name type="scientific">Rubroshorea leprosula</name>
    <dbReference type="NCBI Taxonomy" id="152421"/>
    <lineage>
        <taxon>Eukaryota</taxon>
        <taxon>Viridiplantae</taxon>
        <taxon>Streptophyta</taxon>
        <taxon>Embryophyta</taxon>
        <taxon>Tracheophyta</taxon>
        <taxon>Spermatophyta</taxon>
        <taxon>Magnoliopsida</taxon>
        <taxon>eudicotyledons</taxon>
        <taxon>Gunneridae</taxon>
        <taxon>Pentapetalae</taxon>
        <taxon>rosids</taxon>
        <taxon>malvids</taxon>
        <taxon>Malvales</taxon>
        <taxon>Dipterocarpaceae</taxon>
        <taxon>Rubroshorea</taxon>
    </lineage>
</organism>
<evidence type="ECO:0000313" key="3">
    <source>
        <dbReference type="Proteomes" id="UP001054252"/>
    </source>
</evidence>
<reference evidence="2 3" key="1">
    <citation type="journal article" date="2021" name="Commun. Biol.">
        <title>The genome of Shorea leprosula (Dipterocarpaceae) highlights the ecological relevance of drought in aseasonal tropical rainforests.</title>
        <authorList>
            <person name="Ng K.K.S."/>
            <person name="Kobayashi M.J."/>
            <person name="Fawcett J.A."/>
            <person name="Hatakeyama M."/>
            <person name="Paape T."/>
            <person name="Ng C.H."/>
            <person name="Ang C.C."/>
            <person name="Tnah L.H."/>
            <person name="Lee C.T."/>
            <person name="Nishiyama T."/>
            <person name="Sese J."/>
            <person name="O'Brien M.J."/>
            <person name="Copetti D."/>
            <person name="Mohd Noor M.I."/>
            <person name="Ong R.C."/>
            <person name="Putra M."/>
            <person name="Sireger I.Z."/>
            <person name="Indrioko S."/>
            <person name="Kosugi Y."/>
            <person name="Izuno A."/>
            <person name="Isagi Y."/>
            <person name="Lee S.L."/>
            <person name="Shimizu K.K."/>
        </authorList>
    </citation>
    <scope>NUCLEOTIDE SEQUENCE [LARGE SCALE GENOMIC DNA]</scope>
    <source>
        <strain evidence="2">214</strain>
    </source>
</reference>
<evidence type="ECO:0000313" key="2">
    <source>
        <dbReference type="EMBL" id="GKU93224.1"/>
    </source>
</evidence>
<proteinExistence type="predicted"/>
<comment type="caution">
    <text evidence="2">The sequence shown here is derived from an EMBL/GenBank/DDBJ whole genome shotgun (WGS) entry which is preliminary data.</text>
</comment>
<evidence type="ECO:0000256" key="1">
    <source>
        <dbReference type="SAM" id="MobiDB-lite"/>
    </source>
</evidence>
<keyword evidence="3" id="KW-1185">Reference proteome</keyword>
<protein>
    <submittedName>
        <fullName evidence="2">Uncharacterized protein</fullName>
    </submittedName>
</protein>
<feature type="region of interest" description="Disordered" evidence="1">
    <location>
        <begin position="1"/>
        <end position="36"/>
    </location>
</feature>
<dbReference type="Proteomes" id="UP001054252">
    <property type="component" value="Unassembled WGS sequence"/>
</dbReference>